<proteinExistence type="predicted"/>
<dbReference type="RefSeq" id="WP_275685067.1">
    <property type="nucleotide sequence ID" value="NZ_JAJLJH010000011.1"/>
</dbReference>
<dbReference type="InterPro" id="IPR036390">
    <property type="entry name" value="WH_DNA-bd_sf"/>
</dbReference>
<evidence type="ECO:0000313" key="3">
    <source>
        <dbReference type="Proteomes" id="UP001139353"/>
    </source>
</evidence>
<evidence type="ECO:0000313" key="2">
    <source>
        <dbReference type="EMBL" id="MCK9689023.1"/>
    </source>
</evidence>
<dbReference type="InterPro" id="IPR036388">
    <property type="entry name" value="WH-like_DNA-bd_sf"/>
</dbReference>
<protein>
    <submittedName>
        <fullName evidence="2">MarR family winged helix-turn-helix transcriptional regulator</fullName>
    </submittedName>
</protein>
<dbReference type="AlphaFoldDB" id="A0A9X1YQ20"/>
<dbReference type="Gene3D" id="1.10.10.10">
    <property type="entry name" value="Winged helix-like DNA-binding domain superfamily/Winged helix DNA-binding domain"/>
    <property type="match status" value="1"/>
</dbReference>
<gene>
    <name evidence="2" type="ORF">LPC04_25190</name>
</gene>
<dbReference type="Pfam" id="PF12802">
    <property type="entry name" value="MarR_2"/>
    <property type="match status" value="1"/>
</dbReference>
<dbReference type="SUPFAM" id="SSF46785">
    <property type="entry name" value="Winged helix' DNA-binding domain"/>
    <property type="match status" value="1"/>
</dbReference>
<comment type="caution">
    <text evidence="2">The sequence shown here is derived from an EMBL/GenBank/DDBJ whole genome shotgun (WGS) entry which is preliminary data.</text>
</comment>
<dbReference type="PANTHER" id="PTHR33164">
    <property type="entry name" value="TRANSCRIPTIONAL REGULATOR, MARR FAMILY"/>
    <property type="match status" value="1"/>
</dbReference>
<sequence length="148" mass="16201">MSKPPRLIFLLNSAQRRLQQFIAAEQERAARAGTGAPSPAQSGVLFVLAKEDGATMGRLSQALDLAPSAMSGLVQRMEALHWVERRASDVDARTQQVWLQPAGRVLLPALAKALGRINDALFDKFTPSELQTVARWLEHVQTLGDTDD</sequence>
<dbReference type="PROSITE" id="PS50995">
    <property type="entry name" value="HTH_MARR_2"/>
    <property type="match status" value="1"/>
</dbReference>
<dbReference type="GO" id="GO:0006950">
    <property type="term" value="P:response to stress"/>
    <property type="evidence" value="ECO:0007669"/>
    <property type="project" value="TreeGrafter"/>
</dbReference>
<reference evidence="2" key="1">
    <citation type="submission" date="2021-11" db="EMBL/GenBank/DDBJ databases">
        <title>BS-T2-15 a new species belonging to the Comamonadaceae family isolated from the soil of a French oak forest.</title>
        <authorList>
            <person name="Mieszkin S."/>
            <person name="Alain K."/>
        </authorList>
    </citation>
    <scope>NUCLEOTIDE SEQUENCE</scope>
    <source>
        <strain evidence="2">BS-T2-15</strain>
    </source>
</reference>
<evidence type="ECO:0000259" key="1">
    <source>
        <dbReference type="PROSITE" id="PS50995"/>
    </source>
</evidence>
<dbReference type="InterPro" id="IPR000835">
    <property type="entry name" value="HTH_MarR-typ"/>
</dbReference>
<dbReference type="Proteomes" id="UP001139353">
    <property type="component" value="Unassembled WGS sequence"/>
</dbReference>
<name>A0A9X1YQ20_9BURK</name>
<dbReference type="EMBL" id="JAJLJH010000011">
    <property type="protein sequence ID" value="MCK9689023.1"/>
    <property type="molecule type" value="Genomic_DNA"/>
</dbReference>
<dbReference type="SMART" id="SM00347">
    <property type="entry name" value="HTH_MARR"/>
    <property type="match status" value="1"/>
</dbReference>
<dbReference type="PANTHER" id="PTHR33164:SF107">
    <property type="entry name" value="TRANSCRIPTIONAL REGULATORY PROTEIN"/>
    <property type="match status" value="1"/>
</dbReference>
<feature type="domain" description="HTH marR-type" evidence="1">
    <location>
        <begin position="4"/>
        <end position="142"/>
    </location>
</feature>
<accession>A0A9X1YQ20</accession>
<keyword evidence="3" id="KW-1185">Reference proteome</keyword>
<organism evidence="2 3">
    <name type="scientific">Scleromatobacter humisilvae</name>
    <dbReference type="NCBI Taxonomy" id="2897159"/>
    <lineage>
        <taxon>Bacteria</taxon>
        <taxon>Pseudomonadati</taxon>
        <taxon>Pseudomonadota</taxon>
        <taxon>Betaproteobacteria</taxon>
        <taxon>Burkholderiales</taxon>
        <taxon>Sphaerotilaceae</taxon>
        <taxon>Scleromatobacter</taxon>
    </lineage>
</organism>
<dbReference type="GO" id="GO:0003700">
    <property type="term" value="F:DNA-binding transcription factor activity"/>
    <property type="evidence" value="ECO:0007669"/>
    <property type="project" value="InterPro"/>
</dbReference>
<dbReference type="InterPro" id="IPR039422">
    <property type="entry name" value="MarR/SlyA-like"/>
</dbReference>